<dbReference type="EMBL" id="JAKJXO020000014">
    <property type="protein sequence ID" value="KAL1596317.1"/>
    <property type="molecule type" value="Genomic_DNA"/>
</dbReference>
<proteinExistence type="predicted"/>
<sequence>MASQKEWATELRSYLPWTQSPLIVSAPMGGFAWSPLATCVSLAGGLGLIGCLNDMAQLSTELTQARSTFASSFNPSIQASKTLPLGVGILAFICKIEDVVRVIEEFKPAVVWLFAAKQLGDYRGWIEALRSASLETKVWVQVGNVESALHVAKHARPDAICLQGADAGGHGFEKGAGIISLVPEAADALKREGFGHIPVLASGGIVDGRGVAAALALGAAGTVMGTRFLASKEVSIHPVAQAAVMEAEDGGQVTKRSKLFDQLKGPNIWPEAYDGRSLVTQSYEDYISGVSLEEIQKLHNEAILEDHRGYSIGRKGRAAIWAGTGVGIVKEVEAAADIVENVRKEARGIMSGLRDFQATVSAEQLIP</sequence>
<evidence type="ECO:0000313" key="4">
    <source>
        <dbReference type="EMBL" id="KAL1596317.1"/>
    </source>
</evidence>
<dbReference type="PANTHER" id="PTHR32332">
    <property type="entry name" value="2-NITROPROPANE DIOXYGENASE"/>
    <property type="match status" value="1"/>
</dbReference>
<comment type="caution">
    <text evidence="4">The sequence shown here is derived from an EMBL/GenBank/DDBJ whole genome shotgun (WGS) entry which is preliminary data.</text>
</comment>
<dbReference type="Gene3D" id="3.20.20.70">
    <property type="entry name" value="Aldolase class I"/>
    <property type="match status" value="1"/>
</dbReference>
<evidence type="ECO:0000256" key="3">
    <source>
        <dbReference type="ARBA" id="ARBA00023002"/>
    </source>
</evidence>
<dbReference type="SUPFAM" id="SSF51412">
    <property type="entry name" value="Inosine monophosphate dehydrogenase (IMPDH)"/>
    <property type="match status" value="1"/>
</dbReference>
<dbReference type="InterPro" id="IPR013785">
    <property type="entry name" value="Aldolase_TIM"/>
</dbReference>
<dbReference type="PANTHER" id="PTHR32332:SF34">
    <property type="entry name" value="2-NITROPROPANE DIOXYGENASE FAMILY, PUTATIVE-RELATED"/>
    <property type="match status" value="1"/>
</dbReference>
<evidence type="ECO:0000313" key="5">
    <source>
        <dbReference type="Proteomes" id="UP001521785"/>
    </source>
</evidence>
<protein>
    <recommendedName>
        <fullName evidence="6">Nitronate monooxygenase</fullName>
    </recommendedName>
</protein>
<evidence type="ECO:0000256" key="2">
    <source>
        <dbReference type="ARBA" id="ARBA00022643"/>
    </source>
</evidence>
<keyword evidence="2" id="KW-0288">FMN</keyword>
<reference evidence="4 5" key="1">
    <citation type="submission" date="2024-02" db="EMBL/GenBank/DDBJ databases">
        <title>De novo assembly and annotation of 12 fungi associated with fruit tree decline syndrome in Ontario, Canada.</title>
        <authorList>
            <person name="Sulman M."/>
            <person name="Ellouze W."/>
            <person name="Ilyukhin E."/>
        </authorList>
    </citation>
    <scope>NUCLEOTIDE SEQUENCE [LARGE SCALE GENOMIC DNA]</scope>
    <source>
        <strain evidence="4 5">M42-189</strain>
    </source>
</reference>
<gene>
    <name evidence="4" type="ORF">SLS60_008962</name>
</gene>
<evidence type="ECO:0000256" key="1">
    <source>
        <dbReference type="ARBA" id="ARBA00022630"/>
    </source>
</evidence>
<keyword evidence="3" id="KW-0560">Oxidoreductase</keyword>
<keyword evidence="1" id="KW-0285">Flavoprotein</keyword>
<dbReference type="Proteomes" id="UP001521785">
    <property type="component" value="Unassembled WGS sequence"/>
</dbReference>
<name>A0ABR3QVZ4_9PLEO</name>
<organism evidence="4 5">
    <name type="scientific">Paraconiothyrium brasiliense</name>
    <dbReference type="NCBI Taxonomy" id="300254"/>
    <lineage>
        <taxon>Eukaryota</taxon>
        <taxon>Fungi</taxon>
        <taxon>Dikarya</taxon>
        <taxon>Ascomycota</taxon>
        <taxon>Pezizomycotina</taxon>
        <taxon>Dothideomycetes</taxon>
        <taxon>Pleosporomycetidae</taxon>
        <taxon>Pleosporales</taxon>
        <taxon>Massarineae</taxon>
        <taxon>Didymosphaeriaceae</taxon>
        <taxon>Paraconiothyrium</taxon>
    </lineage>
</organism>
<keyword evidence="5" id="KW-1185">Reference proteome</keyword>
<dbReference type="InterPro" id="IPR004136">
    <property type="entry name" value="NMO"/>
</dbReference>
<evidence type="ECO:0008006" key="6">
    <source>
        <dbReference type="Google" id="ProtNLM"/>
    </source>
</evidence>
<accession>A0ABR3QVZ4</accession>
<dbReference type="Pfam" id="PF03060">
    <property type="entry name" value="NMO"/>
    <property type="match status" value="1"/>
</dbReference>
<dbReference type="CDD" id="cd04730">
    <property type="entry name" value="NPD_like"/>
    <property type="match status" value="1"/>
</dbReference>